<organism evidence="2 3">
    <name type="scientific">Aphanomyces invadans</name>
    <dbReference type="NCBI Taxonomy" id="157072"/>
    <lineage>
        <taxon>Eukaryota</taxon>
        <taxon>Sar</taxon>
        <taxon>Stramenopiles</taxon>
        <taxon>Oomycota</taxon>
        <taxon>Saprolegniomycetes</taxon>
        <taxon>Saprolegniales</taxon>
        <taxon>Verrucalvaceae</taxon>
        <taxon>Aphanomyces</taxon>
    </lineage>
</organism>
<evidence type="ECO:0000313" key="3">
    <source>
        <dbReference type="Proteomes" id="UP000285060"/>
    </source>
</evidence>
<dbReference type="Proteomes" id="UP000285060">
    <property type="component" value="Unassembled WGS sequence"/>
</dbReference>
<feature type="compositionally biased region" description="Basic and acidic residues" evidence="1">
    <location>
        <begin position="100"/>
        <end position="115"/>
    </location>
</feature>
<keyword evidence="3" id="KW-1185">Reference proteome</keyword>
<accession>A0A3R6YXT7</accession>
<comment type="caution">
    <text evidence="2">The sequence shown here is derived from an EMBL/GenBank/DDBJ whole genome shotgun (WGS) entry which is preliminary data.</text>
</comment>
<name>A0A3R6YXT7_9STRA</name>
<evidence type="ECO:0000256" key="1">
    <source>
        <dbReference type="SAM" id="MobiDB-lite"/>
    </source>
</evidence>
<feature type="region of interest" description="Disordered" evidence="1">
    <location>
        <begin position="96"/>
        <end position="115"/>
    </location>
</feature>
<proteinExistence type="predicted"/>
<dbReference type="AlphaFoldDB" id="A0A3R6YXT7"/>
<dbReference type="EMBL" id="QUSY01001997">
    <property type="protein sequence ID" value="RHY22796.1"/>
    <property type="molecule type" value="Genomic_DNA"/>
</dbReference>
<evidence type="ECO:0000313" key="2">
    <source>
        <dbReference type="EMBL" id="RHY22796.1"/>
    </source>
</evidence>
<reference evidence="2 3" key="1">
    <citation type="submission" date="2018-08" db="EMBL/GenBank/DDBJ databases">
        <title>Aphanomyces genome sequencing and annotation.</title>
        <authorList>
            <person name="Minardi D."/>
            <person name="Oidtmann B."/>
            <person name="Van Der Giezen M."/>
            <person name="Studholme D.J."/>
        </authorList>
    </citation>
    <scope>NUCLEOTIDE SEQUENCE [LARGE SCALE GENOMIC DNA]</scope>
    <source>
        <strain evidence="2 3">NJM0002</strain>
    </source>
</reference>
<protein>
    <submittedName>
        <fullName evidence="2">Uncharacterized protein</fullName>
    </submittedName>
</protein>
<sequence>MPRSKTRKPEYLASQPIGLLFDDPRLAERLRQHLNTLTKHQLTVIRKIRALTPEAKNSDARNTLQAFTDHALKSNEELDDFNIGFLDFHIGLYKKKRERKEKAKREAKEKRSIQK</sequence>
<gene>
    <name evidence="2" type="ORF">DYB32_009394</name>
</gene>